<feature type="domain" description="Dehydrogenase E1 component" evidence="5">
    <location>
        <begin position="34"/>
        <end position="307"/>
    </location>
</feature>
<dbReference type="GO" id="GO:0016624">
    <property type="term" value="F:oxidoreductase activity, acting on the aldehyde or oxo group of donors, disulfide as acceptor"/>
    <property type="evidence" value="ECO:0007669"/>
    <property type="project" value="InterPro"/>
</dbReference>
<comment type="caution">
    <text evidence="6">The sequence shown here is derived from an EMBL/GenBank/DDBJ whole genome shotgun (WGS) entry which is preliminary data.</text>
</comment>
<comment type="cofactor">
    <cofactor evidence="1">
        <name>thiamine diphosphate</name>
        <dbReference type="ChEBI" id="CHEBI:58937"/>
    </cofactor>
</comment>
<dbReference type="RefSeq" id="WP_239124156.1">
    <property type="nucleotide sequence ID" value="NZ_BONY01000045.1"/>
</dbReference>
<evidence type="ECO:0000256" key="4">
    <source>
        <dbReference type="SAM" id="MobiDB-lite"/>
    </source>
</evidence>
<dbReference type="InterPro" id="IPR001017">
    <property type="entry name" value="DH_E1"/>
</dbReference>
<organism evidence="6 7">
    <name type="scientific">Rhizocola hellebori</name>
    <dbReference type="NCBI Taxonomy" id="1392758"/>
    <lineage>
        <taxon>Bacteria</taxon>
        <taxon>Bacillati</taxon>
        <taxon>Actinomycetota</taxon>
        <taxon>Actinomycetes</taxon>
        <taxon>Micromonosporales</taxon>
        <taxon>Micromonosporaceae</taxon>
        <taxon>Rhizocola</taxon>
    </lineage>
</organism>
<dbReference type="InterPro" id="IPR050642">
    <property type="entry name" value="PDH_E1_Alpha_Subunit"/>
</dbReference>
<dbReference type="InterPro" id="IPR029061">
    <property type="entry name" value="THDP-binding"/>
</dbReference>
<name>A0A8J3QEK5_9ACTN</name>
<dbReference type="PANTHER" id="PTHR11516">
    <property type="entry name" value="PYRUVATE DEHYDROGENASE E1 COMPONENT, ALPHA SUBUNIT BACTERIAL AND ORGANELLAR"/>
    <property type="match status" value="1"/>
</dbReference>
<dbReference type="GO" id="GO:0000287">
    <property type="term" value="F:magnesium ion binding"/>
    <property type="evidence" value="ECO:0007669"/>
    <property type="project" value="UniProtKB-ARBA"/>
</dbReference>
<reference evidence="6" key="1">
    <citation type="submission" date="2021-01" db="EMBL/GenBank/DDBJ databases">
        <title>Whole genome shotgun sequence of Rhizocola hellebori NBRC 109834.</title>
        <authorList>
            <person name="Komaki H."/>
            <person name="Tamura T."/>
        </authorList>
    </citation>
    <scope>NUCLEOTIDE SEQUENCE</scope>
    <source>
        <strain evidence="6">NBRC 109834</strain>
    </source>
</reference>
<evidence type="ECO:0000256" key="2">
    <source>
        <dbReference type="ARBA" id="ARBA00023002"/>
    </source>
</evidence>
<keyword evidence="7" id="KW-1185">Reference proteome</keyword>
<evidence type="ECO:0000259" key="5">
    <source>
        <dbReference type="Pfam" id="PF00676"/>
    </source>
</evidence>
<keyword evidence="3" id="KW-0786">Thiamine pyrophosphate</keyword>
<evidence type="ECO:0000313" key="6">
    <source>
        <dbReference type="EMBL" id="GIH08165.1"/>
    </source>
</evidence>
<feature type="region of interest" description="Disordered" evidence="4">
    <location>
        <begin position="1"/>
        <end position="27"/>
    </location>
</feature>
<gene>
    <name evidence="6" type="ORF">Rhe02_62320</name>
</gene>
<keyword evidence="2" id="KW-0560">Oxidoreductase</keyword>
<dbReference type="AlphaFoldDB" id="A0A8J3QEK5"/>
<dbReference type="EMBL" id="BONY01000045">
    <property type="protein sequence ID" value="GIH08165.1"/>
    <property type="molecule type" value="Genomic_DNA"/>
</dbReference>
<evidence type="ECO:0000313" key="7">
    <source>
        <dbReference type="Proteomes" id="UP000612899"/>
    </source>
</evidence>
<protein>
    <recommendedName>
        <fullName evidence="5">Dehydrogenase E1 component domain-containing protein</fullName>
    </recommendedName>
</protein>
<dbReference type="SUPFAM" id="SSF52518">
    <property type="entry name" value="Thiamin diphosphate-binding fold (THDP-binding)"/>
    <property type="match status" value="1"/>
</dbReference>
<accession>A0A8J3QEK5</accession>
<dbReference type="Proteomes" id="UP000612899">
    <property type="component" value="Unassembled WGS sequence"/>
</dbReference>
<proteinExistence type="predicted"/>
<dbReference type="GO" id="GO:0006086">
    <property type="term" value="P:pyruvate decarboxylation to acetyl-CoA"/>
    <property type="evidence" value="ECO:0007669"/>
    <property type="project" value="TreeGrafter"/>
</dbReference>
<dbReference type="Pfam" id="PF00676">
    <property type="entry name" value="E1_dh"/>
    <property type="match status" value="1"/>
</dbReference>
<dbReference type="CDD" id="cd02000">
    <property type="entry name" value="TPP_E1_PDC_ADC_BCADC"/>
    <property type="match status" value="1"/>
</dbReference>
<dbReference type="Gene3D" id="3.40.50.970">
    <property type="match status" value="1"/>
</dbReference>
<sequence>MTIAPTRIPRQRELQADPRTMGTPEEPRDLRLYRRMRFIRRFEETLLGLFDEGVLNGTTHACIGQEADAVGVIEHVEEGDHIFSNHRCHGHYLARTGDALGLMAEIMGKEAGVCGGIGGSQHVCAPGFMSNGVQGGIVPTAAGIALAMKLRGSDRVSVVFIGDGTLGEGAVYETLNIAALWDLPLLIVLEDNEWAQSTPTELNTAGSMRARFEAFGIPVTETTTTDVAELDALAGNEIAAVRTTGKTRVLLVHTYRLCHHSKSDDHRPEEEVALRWVTEPLAIARQRIAESQWQRIDAEVEAALAEVVATARALP</sequence>
<evidence type="ECO:0000256" key="3">
    <source>
        <dbReference type="ARBA" id="ARBA00023052"/>
    </source>
</evidence>
<dbReference type="PANTHER" id="PTHR11516:SF2">
    <property type="entry name" value="PYRUVATE DEHYDROGENASE ALPHA SUBUNIT"/>
    <property type="match status" value="1"/>
</dbReference>
<evidence type="ECO:0000256" key="1">
    <source>
        <dbReference type="ARBA" id="ARBA00001964"/>
    </source>
</evidence>